<dbReference type="InterPro" id="IPR001296">
    <property type="entry name" value="Glyco_trans_1"/>
</dbReference>
<accession>E7A9H3</accession>
<dbReference type="KEGG" id="hfe:HFELIS_12660"/>
<sequence length="341" mass="37830">MLDYLIITPLPVFYKVNLYNKLAKSLKICVVFLASHTQEVRSKDFNTLEKACFDYHVLFEGALQQRPAWSNVAKLLKILRQRPYKTLLLGGWDCLEFWAGAFLSPKSCNGVVVESSIMESATGGLKGFLKRLFLKRISKAFVCSNLHAKLLETLHFKGEIKITHGVGIINPPPHRRDKRPYAQKFICIARLTSVKNLEFLLGVFAKLPNLSLSLVGTGELEESLKNMASSNVVFLGAVENTRLGALLCAHDVLILPSLSEPWGLVVEEALAVGLPVLVSKACGAQVLVQEGVNGYLFDSQDEAQLKERLEKLNPASYQTLLEGALSWSLEAKDREQIGAYL</sequence>
<dbReference type="AlphaFoldDB" id="E7A9H3"/>
<dbReference type="STRING" id="936155.HFELIS_12660"/>
<dbReference type="PANTHER" id="PTHR45947">
    <property type="entry name" value="SULFOQUINOVOSYL TRANSFERASE SQD2"/>
    <property type="match status" value="1"/>
</dbReference>
<dbReference type="SUPFAM" id="SSF53756">
    <property type="entry name" value="UDP-Glycosyltransferase/glycogen phosphorylase"/>
    <property type="match status" value="1"/>
</dbReference>
<dbReference type="GeneID" id="36134707"/>
<dbReference type="OrthoDB" id="509705at2"/>
<dbReference type="RefSeq" id="WP_013469714.1">
    <property type="nucleotide sequence ID" value="NC_014810.2"/>
</dbReference>
<proteinExistence type="predicted"/>
<dbReference type="Pfam" id="PF00534">
    <property type="entry name" value="Glycos_transf_1"/>
    <property type="match status" value="1"/>
</dbReference>
<reference evidence="2 3" key="1">
    <citation type="journal article" date="2011" name="Genome Biol. Evol.">
        <title>Comparative whole genome sequence analysis of the carcinogenic bacterial model pathogen Helicobacter felis.</title>
        <authorList>
            <person name="Arnold I.C."/>
            <person name="Zigova Z."/>
            <person name="Holden M."/>
            <person name="Lawley T.D."/>
            <person name="Rad R."/>
            <person name="Dougan G."/>
            <person name="Falkow S."/>
            <person name="Bentley S.D."/>
            <person name="Muller A."/>
        </authorList>
    </citation>
    <scope>NUCLEOTIDE SEQUENCE [LARGE SCALE GENOMIC DNA]</scope>
    <source>
        <strain evidence="3">ATCC 49179 / CCUG 28539 / NCTC 12436 / CS1</strain>
    </source>
</reference>
<organism evidence="2 3">
    <name type="scientific">Helicobacter felis (strain ATCC 49179 / CCUG 28539 / NCTC 12436 / CS1)</name>
    <dbReference type="NCBI Taxonomy" id="936155"/>
    <lineage>
        <taxon>Bacteria</taxon>
        <taxon>Pseudomonadati</taxon>
        <taxon>Campylobacterota</taxon>
        <taxon>Epsilonproteobacteria</taxon>
        <taxon>Campylobacterales</taxon>
        <taxon>Helicobacteraceae</taxon>
        <taxon>Helicobacter</taxon>
    </lineage>
</organism>
<evidence type="ECO:0000313" key="3">
    <source>
        <dbReference type="Proteomes" id="UP000007934"/>
    </source>
</evidence>
<dbReference type="CDD" id="cd03801">
    <property type="entry name" value="GT4_PimA-like"/>
    <property type="match status" value="1"/>
</dbReference>
<feature type="domain" description="Glycosyl transferase family 1" evidence="1">
    <location>
        <begin position="183"/>
        <end position="312"/>
    </location>
</feature>
<dbReference type="EMBL" id="FQ670179">
    <property type="protein sequence ID" value="CBY83350.1"/>
    <property type="molecule type" value="Genomic_DNA"/>
</dbReference>
<dbReference type="Gene3D" id="3.40.50.2000">
    <property type="entry name" value="Glycogen Phosphorylase B"/>
    <property type="match status" value="1"/>
</dbReference>
<evidence type="ECO:0000259" key="1">
    <source>
        <dbReference type="Pfam" id="PF00534"/>
    </source>
</evidence>
<gene>
    <name evidence="2" type="ordered locus">Hfelis_12660</name>
</gene>
<keyword evidence="3" id="KW-1185">Reference proteome</keyword>
<dbReference type="PANTHER" id="PTHR45947:SF3">
    <property type="entry name" value="SULFOQUINOVOSYL TRANSFERASE SQD2"/>
    <property type="match status" value="1"/>
</dbReference>
<dbReference type="Proteomes" id="UP000007934">
    <property type="component" value="Chromosome"/>
</dbReference>
<protein>
    <submittedName>
        <fullName evidence="2">Glycosyl transferase group 1</fullName>
    </submittedName>
</protein>
<dbReference type="InterPro" id="IPR050194">
    <property type="entry name" value="Glycosyltransferase_grp1"/>
</dbReference>
<dbReference type="HOGENOM" id="CLU_009583_5_2_7"/>
<dbReference type="eggNOG" id="COG0438">
    <property type="taxonomic scope" value="Bacteria"/>
</dbReference>
<evidence type="ECO:0000313" key="2">
    <source>
        <dbReference type="EMBL" id="CBY83350.1"/>
    </source>
</evidence>
<name>E7A9H3_HELFC</name>
<keyword evidence="2" id="KW-0808">Transferase</keyword>
<dbReference type="GO" id="GO:0016757">
    <property type="term" value="F:glycosyltransferase activity"/>
    <property type="evidence" value="ECO:0007669"/>
    <property type="project" value="InterPro"/>
</dbReference>